<comment type="caution">
    <text evidence="8">The sequence shown here is derived from an EMBL/GenBank/DDBJ whole genome shotgun (WGS) entry which is preliminary data.</text>
</comment>
<reference evidence="8 9" key="1">
    <citation type="submission" date="2022-05" db="EMBL/GenBank/DDBJ databases">
        <authorList>
            <consortium name="Genoscope - CEA"/>
            <person name="William W."/>
        </authorList>
    </citation>
    <scope>NUCLEOTIDE SEQUENCE [LARGE SCALE GENOMIC DNA]</scope>
</reference>
<accession>A0AAU9XYB5</accession>
<evidence type="ECO:0000313" key="9">
    <source>
        <dbReference type="Proteomes" id="UP001159428"/>
    </source>
</evidence>
<dbReference type="PROSITE" id="PS01033">
    <property type="entry name" value="GLOBIN"/>
    <property type="match status" value="1"/>
</dbReference>
<dbReference type="CDD" id="cd01040">
    <property type="entry name" value="Mb-like"/>
    <property type="match status" value="1"/>
</dbReference>
<comment type="similarity">
    <text evidence="6">Belongs to the globin family.</text>
</comment>
<feature type="domain" description="Globin" evidence="7">
    <location>
        <begin position="29"/>
        <end position="176"/>
    </location>
</feature>
<evidence type="ECO:0000256" key="5">
    <source>
        <dbReference type="ARBA" id="ARBA00023004"/>
    </source>
</evidence>
<keyword evidence="1 6" id="KW-0813">Transport</keyword>
<dbReference type="Pfam" id="PF00042">
    <property type="entry name" value="Globin"/>
    <property type="match status" value="1"/>
</dbReference>
<dbReference type="AlphaFoldDB" id="A0AAU9XYB5"/>
<evidence type="ECO:0000256" key="1">
    <source>
        <dbReference type="ARBA" id="ARBA00022448"/>
    </source>
</evidence>
<evidence type="ECO:0000259" key="7">
    <source>
        <dbReference type="PROSITE" id="PS01033"/>
    </source>
</evidence>
<keyword evidence="4" id="KW-0479">Metal-binding</keyword>
<dbReference type="Gene3D" id="1.10.490.10">
    <property type="entry name" value="Globins"/>
    <property type="match status" value="1"/>
</dbReference>
<evidence type="ECO:0000256" key="2">
    <source>
        <dbReference type="ARBA" id="ARBA00022617"/>
    </source>
</evidence>
<dbReference type="InterPro" id="IPR009050">
    <property type="entry name" value="Globin-like_sf"/>
</dbReference>
<protein>
    <recommendedName>
        <fullName evidence="7">Globin domain-containing protein</fullName>
    </recommendedName>
</protein>
<evidence type="ECO:0000256" key="4">
    <source>
        <dbReference type="ARBA" id="ARBA00022723"/>
    </source>
</evidence>
<dbReference type="PANTHER" id="PTHR46458:SF1">
    <property type="entry name" value="GEO09476P1"/>
    <property type="match status" value="1"/>
</dbReference>
<dbReference type="GO" id="GO:0019825">
    <property type="term" value="F:oxygen binding"/>
    <property type="evidence" value="ECO:0007669"/>
    <property type="project" value="InterPro"/>
</dbReference>
<dbReference type="InterPro" id="IPR000971">
    <property type="entry name" value="Globin"/>
</dbReference>
<keyword evidence="2 6" id="KW-0349">Heme</keyword>
<dbReference type="GO" id="GO:0005344">
    <property type="term" value="F:oxygen carrier activity"/>
    <property type="evidence" value="ECO:0007669"/>
    <property type="project" value="UniProtKB-KW"/>
</dbReference>
<dbReference type="Proteomes" id="UP001159428">
    <property type="component" value="Unassembled WGS sequence"/>
</dbReference>
<keyword evidence="9" id="KW-1185">Reference proteome</keyword>
<dbReference type="PANTHER" id="PTHR46458">
    <property type="entry name" value="BLR2807 PROTEIN"/>
    <property type="match status" value="1"/>
</dbReference>
<dbReference type="GO" id="GO:0020037">
    <property type="term" value="F:heme binding"/>
    <property type="evidence" value="ECO:0007669"/>
    <property type="project" value="InterPro"/>
</dbReference>
<dbReference type="GO" id="GO:0046872">
    <property type="term" value="F:metal ion binding"/>
    <property type="evidence" value="ECO:0007669"/>
    <property type="project" value="UniProtKB-KW"/>
</dbReference>
<gene>
    <name evidence="8" type="ORF">PMEA_00033890</name>
</gene>
<dbReference type="EMBL" id="CALNXJ010000081">
    <property type="protein sequence ID" value="CAH3161705.1"/>
    <property type="molecule type" value="Genomic_DNA"/>
</dbReference>
<organism evidence="8 9">
    <name type="scientific">Pocillopora meandrina</name>
    <dbReference type="NCBI Taxonomy" id="46732"/>
    <lineage>
        <taxon>Eukaryota</taxon>
        <taxon>Metazoa</taxon>
        <taxon>Cnidaria</taxon>
        <taxon>Anthozoa</taxon>
        <taxon>Hexacorallia</taxon>
        <taxon>Scleractinia</taxon>
        <taxon>Astrocoeniina</taxon>
        <taxon>Pocilloporidae</taxon>
        <taxon>Pocillopora</taxon>
    </lineage>
</organism>
<keyword evidence="5" id="KW-0408">Iron</keyword>
<evidence type="ECO:0000256" key="3">
    <source>
        <dbReference type="ARBA" id="ARBA00022621"/>
    </source>
</evidence>
<keyword evidence="3 6" id="KW-0561">Oxygen transport</keyword>
<dbReference type="InterPro" id="IPR012292">
    <property type="entry name" value="Globin/Proto"/>
</dbReference>
<evidence type="ECO:0000313" key="8">
    <source>
        <dbReference type="EMBL" id="CAH3161705.1"/>
    </source>
</evidence>
<evidence type="ECO:0000256" key="6">
    <source>
        <dbReference type="RuleBase" id="RU000356"/>
    </source>
</evidence>
<name>A0AAU9XYB5_9CNID</name>
<dbReference type="SUPFAM" id="SSF46458">
    <property type="entry name" value="Globin-like"/>
    <property type="match status" value="1"/>
</dbReference>
<dbReference type="InterPro" id="IPR050532">
    <property type="entry name" value="Globin-like_OT"/>
</dbReference>
<sequence length="184" mass="20634">MGCTSSVQSKNQAVHPLVSSLVNNKVSISVSEENKIILRESWKTLDLRRTAAGKKVFARLLELNPNLQDAFPSFRGVALDEVMNSRSLFLHSKRLMAVVEETVLSLDDAKELIEDLTNLGERHLAMSITEKHLKVMEEAFVLMLQDILEGSCSEQIIKAWRELFGFMAKTMLTGQEQASNNLLS</sequence>
<proteinExistence type="inferred from homology"/>
<dbReference type="InterPro" id="IPR044399">
    <property type="entry name" value="Mb-like_M"/>
</dbReference>